<proteinExistence type="predicted"/>
<comment type="caution">
    <text evidence="2">The sequence shown here is derived from an EMBL/GenBank/DDBJ whole genome shotgun (WGS) entry which is preliminary data.</text>
</comment>
<evidence type="ECO:0000313" key="3">
    <source>
        <dbReference type="Proteomes" id="UP000676336"/>
    </source>
</evidence>
<dbReference type="AlphaFoldDB" id="A0A8S2TZQ1"/>
<accession>A0A8S2TZQ1</accession>
<sequence length="38" mass="4401">LTQILAENNLSRFKSVFEHLANVILKEKIAKSYGRQLK</sequence>
<name>A0A8S2TZQ1_9BILA</name>
<dbReference type="EMBL" id="CAJOBI010039501">
    <property type="protein sequence ID" value="CAF4317323.1"/>
    <property type="molecule type" value="Genomic_DNA"/>
</dbReference>
<dbReference type="Proteomes" id="UP000676336">
    <property type="component" value="Unassembled WGS sequence"/>
</dbReference>
<feature type="non-terminal residue" evidence="2">
    <location>
        <position position="1"/>
    </location>
</feature>
<protein>
    <submittedName>
        <fullName evidence="2">Uncharacterized protein</fullName>
    </submittedName>
</protein>
<evidence type="ECO:0000313" key="2">
    <source>
        <dbReference type="EMBL" id="CAF4317323.1"/>
    </source>
</evidence>
<evidence type="ECO:0000313" key="1">
    <source>
        <dbReference type="EMBL" id="CAF4211460.1"/>
    </source>
</evidence>
<reference evidence="2" key="1">
    <citation type="submission" date="2021-02" db="EMBL/GenBank/DDBJ databases">
        <authorList>
            <person name="Nowell W R."/>
        </authorList>
    </citation>
    <scope>NUCLEOTIDE SEQUENCE</scope>
</reference>
<dbReference type="Proteomes" id="UP000681967">
    <property type="component" value="Unassembled WGS sequence"/>
</dbReference>
<gene>
    <name evidence="1" type="ORF">BYL167_LOCUS24028</name>
    <name evidence="2" type="ORF">SMN809_LOCUS26795</name>
</gene>
<organism evidence="2 3">
    <name type="scientific">Rotaria magnacalcarata</name>
    <dbReference type="NCBI Taxonomy" id="392030"/>
    <lineage>
        <taxon>Eukaryota</taxon>
        <taxon>Metazoa</taxon>
        <taxon>Spiralia</taxon>
        <taxon>Gnathifera</taxon>
        <taxon>Rotifera</taxon>
        <taxon>Eurotatoria</taxon>
        <taxon>Bdelloidea</taxon>
        <taxon>Philodinida</taxon>
        <taxon>Philodinidae</taxon>
        <taxon>Rotaria</taxon>
    </lineage>
</organism>
<dbReference type="EMBL" id="CAJOBH010019308">
    <property type="protein sequence ID" value="CAF4211460.1"/>
    <property type="molecule type" value="Genomic_DNA"/>
</dbReference>